<keyword evidence="4" id="KW-0378">Hydrolase</keyword>
<comment type="caution">
    <text evidence="8">The sequence shown here is derived from an EMBL/GenBank/DDBJ whole genome shotgun (WGS) entry which is preliminary data.</text>
</comment>
<feature type="domain" description="Bacterial Glycosyl hydrolase family 3 C-terminal" evidence="7">
    <location>
        <begin position="380"/>
        <end position="515"/>
    </location>
</feature>
<dbReference type="Pfam" id="PF00933">
    <property type="entry name" value="Glyco_hydro_3"/>
    <property type="match status" value="1"/>
</dbReference>
<dbReference type="SUPFAM" id="SSF51445">
    <property type="entry name" value="(Trans)glycosidases"/>
    <property type="match status" value="1"/>
</dbReference>
<dbReference type="Pfam" id="PF18034">
    <property type="entry name" value="Bac_GH3_C"/>
    <property type="match status" value="1"/>
</dbReference>
<dbReference type="InterPro" id="IPR041518">
    <property type="entry name" value="Bac_GH3_C"/>
</dbReference>
<name>A0ABD4SZR1_9CYAN</name>
<gene>
    <name evidence="8" type="ORF">QQ91_0003825</name>
</gene>
<evidence type="ECO:0000313" key="9">
    <source>
        <dbReference type="Proteomes" id="UP000031561"/>
    </source>
</evidence>
<protein>
    <recommendedName>
        <fullName evidence="3">beta-N-acetylhexosaminidase</fullName>
        <ecNumber evidence="3">3.2.1.52</ecNumber>
    </recommendedName>
</protein>
<dbReference type="InterPro" id="IPR017853">
    <property type="entry name" value="GH"/>
</dbReference>
<evidence type="ECO:0000256" key="1">
    <source>
        <dbReference type="ARBA" id="ARBA00001231"/>
    </source>
</evidence>
<dbReference type="AlphaFoldDB" id="A0ABD4SZR1"/>
<dbReference type="EC" id="3.2.1.52" evidence="3"/>
<dbReference type="Gene3D" id="3.20.20.300">
    <property type="entry name" value="Glycoside hydrolase, family 3, N-terminal domain"/>
    <property type="match status" value="1"/>
</dbReference>
<dbReference type="PANTHER" id="PTHR30480">
    <property type="entry name" value="BETA-HEXOSAMINIDASE-RELATED"/>
    <property type="match status" value="1"/>
</dbReference>
<dbReference type="Proteomes" id="UP000031561">
    <property type="component" value="Unassembled WGS sequence"/>
</dbReference>
<dbReference type="InterPro" id="IPR001764">
    <property type="entry name" value="Glyco_hydro_3_N"/>
</dbReference>
<proteinExistence type="inferred from homology"/>
<accession>A0ABD4SZR1</accession>
<dbReference type="Gene3D" id="3.40.50.10870">
    <property type="entry name" value="Glycosyl hydrolase family 3"/>
    <property type="match status" value="1"/>
</dbReference>
<keyword evidence="5" id="KW-0326">Glycosidase</keyword>
<dbReference type="InterPro" id="IPR036962">
    <property type="entry name" value="Glyco_hydro_3_N_sf"/>
</dbReference>
<organism evidence="8 9">
    <name type="scientific">Lyngbya confervoides BDU141951</name>
    <dbReference type="NCBI Taxonomy" id="1574623"/>
    <lineage>
        <taxon>Bacteria</taxon>
        <taxon>Bacillati</taxon>
        <taxon>Cyanobacteriota</taxon>
        <taxon>Cyanophyceae</taxon>
        <taxon>Oscillatoriophycideae</taxon>
        <taxon>Oscillatoriales</taxon>
        <taxon>Microcoleaceae</taxon>
        <taxon>Lyngbya</taxon>
    </lineage>
</organism>
<dbReference type="PANTHER" id="PTHR30480:SF13">
    <property type="entry name" value="BETA-HEXOSAMINIDASE"/>
    <property type="match status" value="1"/>
</dbReference>
<evidence type="ECO:0000256" key="2">
    <source>
        <dbReference type="ARBA" id="ARBA00005336"/>
    </source>
</evidence>
<keyword evidence="9" id="KW-1185">Reference proteome</keyword>
<comment type="catalytic activity">
    <reaction evidence="1">
        <text>Hydrolysis of terminal non-reducing N-acetyl-D-hexosamine residues in N-acetyl-beta-D-hexosaminides.</text>
        <dbReference type="EC" id="3.2.1.52"/>
    </reaction>
</comment>
<feature type="domain" description="Glycoside hydrolase family 3 N-terminal" evidence="6">
    <location>
        <begin position="22"/>
        <end position="321"/>
    </location>
</feature>
<evidence type="ECO:0000256" key="3">
    <source>
        <dbReference type="ARBA" id="ARBA00012663"/>
    </source>
</evidence>
<reference evidence="8 9" key="1">
    <citation type="journal article" date="2015" name="Genome Announc.">
        <title>Draft Genome Sequence of Filamentous Marine Cyanobacterium Lyngbya confervoides Strain BDU141951.</title>
        <authorList>
            <person name="Chandrababunaidu M.M."/>
            <person name="Sen D."/>
            <person name="Tripathy S."/>
        </authorList>
    </citation>
    <scope>NUCLEOTIDE SEQUENCE [LARGE SCALE GENOMIC DNA]</scope>
    <source>
        <strain evidence="8 9">BDU141951</strain>
    </source>
</reference>
<evidence type="ECO:0000313" key="8">
    <source>
        <dbReference type="EMBL" id="MCM1981962.1"/>
    </source>
</evidence>
<evidence type="ECO:0000259" key="7">
    <source>
        <dbReference type="Pfam" id="PF18034"/>
    </source>
</evidence>
<sequence>MVVRASGYLFDHQIRYPSWEPPAATLKHWLQDLGVGGVILLGASAGELALRTQELQDWAKIPLLLAADVEEGVGQRFSGASWFPPPMALGAIAQRDLAKAKFYARQMGSFTAQEALAIGLNWVIAPVVNVPHNPHNPVMNVQAFSDHPQIVADLATAYIQGAQQHRIITTAKHFPGHGDTVIESPLQLPELPHPRHRLFQVEIPPFQAAIAAQVDSIMSAHLRIPALDRIYPATLSDRILTRLLRQDLGFEGLIVTDALVMGAIAHPYGPNEAAVLAIEAGADLLMMPADPPGAIAALCDAVETGRIAAERIQASLERIWRTKQKITTFGADSALHPHAWEQQMPSPIDLEAIAQPQCLQVIRDLLRDSNQCRGQISRSAQPGRTVIVVDSLLECDFLHPQAPAVAHLQSQGYEVQMIDAHGLDLELEQDRQAAWPTILQLFVRGNSFCGSAGLQDSARHWFNQLLRRQCLEALVIYGSPDLLAEFFPQLPETLPYGFSYGQMPLAQQLVLEALLPPLASHDLTGN</sequence>
<evidence type="ECO:0000256" key="5">
    <source>
        <dbReference type="ARBA" id="ARBA00023295"/>
    </source>
</evidence>
<dbReference type="InterPro" id="IPR050226">
    <property type="entry name" value="NagZ_Beta-hexosaminidase"/>
</dbReference>
<dbReference type="EMBL" id="JTHE03000024">
    <property type="protein sequence ID" value="MCM1981962.1"/>
    <property type="molecule type" value="Genomic_DNA"/>
</dbReference>
<evidence type="ECO:0000259" key="6">
    <source>
        <dbReference type="Pfam" id="PF00933"/>
    </source>
</evidence>
<dbReference type="PRINTS" id="PR00133">
    <property type="entry name" value="GLHYDRLASE3"/>
</dbReference>
<evidence type="ECO:0000256" key="4">
    <source>
        <dbReference type="ARBA" id="ARBA00022801"/>
    </source>
</evidence>
<dbReference type="GO" id="GO:0004563">
    <property type="term" value="F:beta-N-acetylhexosaminidase activity"/>
    <property type="evidence" value="ECO:0007669"/>
    <property type="project" value="UniProtKB-EC"/>
</dbReference>
<comment type="similarity">
    <text evidence="2">Belongs to the glycosyl hydrolase 3 family.</text>
</comment>